<dbReference type="GO" id="GO:0046685">
    <property type="term" value="P:response to arsenic-containing substance"/>
    <property type="evidence" value="ECO:0007669"/>
    <property type="project" value="UniProtKB-KW"/>
</dbReference>
<gene>
    <name evidence="3" type="ORF">SE17_22275</name>
</gene>
<dbReference type="InterPro" id="IPR023485">
    <property type="entry name" value="Ptyr_pPase"/>
</dbReference>
<evidence type="ECO:0000313" key="3">
    <source>
        <dbReference type="EMBL" id="KPV51252.1"/>
    </source>
</evidence>
<feature type="domain" description="Phosphotyrosine protein phosphatase I" evidence="2">
    <location>
        <begin position="3"/>
        <end position="135"/>
    </location>
</feature>
<evidence type="ECO:0000313" key="4">
    <source>
        <dbReference type="Proteomes" id="UP000050509"/>
    </source>
</evidence>
<accession>A0A0P9CZY4</accession>
<sequence>MKQRALILCTANSARSQMAEGLLRALADDRFEVFSAGTRATQVNPFAIQAMQLRGIDISGQRSKALTEYLAEPFDYVITVCDNAAENCPLFPGPAQRIHWGFPDPVAAEGSDADRLAAFVTVRDAIEAQLREWLA</sequence>
<dbReference type="Proteomes" id="UP000050509">
    <property type="component" value="Unassembled WGS sequence"/>
</dbReference>
<protein>
    <submittedName>
        <fullName evidence="3">Protein tyrosine phosphatase</fullName>
    </submittedName>
</protein>
<dbReference type="PATRIC" id="fig|186479.3.peg.11112"/>
<reference evidence="3 4" key="1">
    <citation type="submission" date="2015-09" db="EMBL/GenBank/DDBJ databases">
        <title>Draft genome sequence of Kouleothrix aurantiaca JCM 19913.</title>
        <authorList>
            <person name="Hemp J."/>
        </authorList>
    </citation>
    <scope>NUCLEOTIDE SEQUENCE [LARGE SCALE GENOMIC DNA]</scope>
    <source>
        <strain evidence="3 4">COM-B</strain>
    </source>
</reference>
<dbReference type="Gene3D" id="3.40.50.2300">
    <property type="match status" value="1"/>
</dbReference>
<evidence type="ECO:0000256" key="1">
    <source>
        <dbReference type="ARBA" id="ARBA00022849"/>
    </source>
</evidence>
<organism evidence="3 4">
    <name type="scientific">Kouleothrix aurantiaca</name>
    <dbReference type="NCBI Taxonomy" id="186479"/>
    <lineage>
        <taxon>Bacteria</taxon>
        <taxon>Bacillati</taxon>
        <taxon>Chloroflexota</taxon>
        <taxon>Chloroflexia</taxon>
        <taxon>Chloroflexales</taxon>
        <taxon>Roseiflexineae</taxon>
        <taxon>Roseiflexaceae</taxon>
        <taxon>Kouleothrix</taxon>
    </lineage>
</organism>
<keyword evidence="1" id="KW-0059">Arsenical resistance</keyword>
<comment type="caution">
    <text evidence="3">The sequence shown here is derived from an EMBL/GenBank/DDBJ whole genome shotgun (WGS) entry which is preliminary data.</text>
</comment>
<proteinExistence type="predicted"/>
<dbReference type="Pfam" id="PF01451">
    <property type="entry name" value="LMWPc"/>
    <property type="match status" value="1"/>
</dbReference>
<evidence type="ECO:0000259" key="2">
    <source>
        <dbReference type="SMART" id="SM00226"/>
    </source>
</evidence>
<dbReference type="SMART" id="SM00226">
    <property type="entry name" value="LMWPc"/>
    <property type="match status" value="1"/>
</dbReference>
<dbReference type="PANTHER" id="PTHR43428:SF1">
    <property type="entry name" value="ARSENATE REDUCTASE"/>
    <property type="match status" value="1"/>
</dbReference>
<keyword evidence="4" id="KW-1185">Reference proteome</keyword>
<dbReference type="EMBL" id="LJCR01000997">
    <property type="protein sequence ID" value="KPV51252.1"/>
    <property type="molecule type" value="Genomic_DNA"/>
</dbReference>
<dbReference type="AlphaFoldDB" id="A0A0P9CZY4"/>
<dbReference type="PANTHER" id="PTHR43428">
    <property type="entry name" value="ARSENATE REDUCTASE"/>
    <property type="match status" value="1"/>
</dbReference>
<dbReference type="SUPFAM" id="SSF52788">
    <property type="entry name" value="Phosphotyrosine protein phosphatases I"/>
    <property type="match status" value="1"/>
</dbReference>
<dbReference type="InterPro" id="IPR036196">
    <property type="entry name" value="Ptyr_pPase_sf"/>
</dbReference>
<name>A0A0P9CZY4_9CHLR</name>
<dbReference type="CDD" id="cd16345">
    <property type="entry name" value="LMWP_ArsC"/>
    <property type="match status" value="1"/>
</dbReference>